<evidence type="ECO:0000256" key="4">
    <source>
        <dbReference type="ARBA" id="ARBA00022857"/>
    </source>
</evidence>
<dbReference type="InterPro" id="IPR044152">
    <property type="entry name" value="YqjM-like"/>
</dbReference>
<evidence type="ECO:0000256" key="3">
    <source>
        <dbReference type="ARBA" id="ARBA00022643"/>
    </source>
</evidence>
<keyword evidence="5" id="KW-0560">Oxidoreductase</keyword>
<keyword evidence="3" id="KW-0288">FMN</keyword>
<dbReference type="InterPro" id="IPR013785">
    <property type="entry name" value="Aldolase_TIM"/>
</dbReference>
<keyword evidence="8" id="KW-1185">Reference proteome</keyword>
<proteinExistence type="predicted"/>
<dbReference type="Gene3D" id="3.20.20.70">
    <property type="entry name" value="Aldolase class I"/>
    <property type="match status" value="1"/>
</dbReference>
<dbReference type="PANTHER" id="PTHR43303">
    <property type="entry name" value="NADPH DEHYDROGENASE C23G7.10C-RELATED"/>
    <property type="match status" value="1"/>
</dbReference>
<dbReference type="PANTHER" id="PTHR43303:SF4">
    <property type="entry name" value="NADPH DEHYDROGENASE C23G7.10C-RELATED"/>
    <property type="match status" value="1"/>
</dbReference>
<keyword evidence="4" id="KW-0521">NADP</keyword>
<name>A0ABY9T877_BREBE</name>
<dbReference type="EMBL" id="CP134050">
    <property type="protein sequence ID" value="WNC16298.1"/>
    <property type="molecule type" value="Genomic_DNA"/>
</dbReference>
<dbReference type="Pfam" id="PF00724">
    <property type="entry name" value="Oxidored_FMN"/>
    <property type="match status" value="1"/>
</dbReference>
<evidence type="ECO:0000313" key="8">
    <source>
        <dbReference type="Proteomes" id="UP001256827"/>
    </source>
</evidence>
<reference evidence="7 8" key="1">
    <citation type="submission" date="2023-09" db="EMBL/GenBank/DDBJ databases">
        <title>Complete Genome and Methylome dissection of Bacillus brevis NEB573 original source of BbsI restriction endonuclease.</title>
        <authorList>
            <person name="Fomenkov A."/>
            <person name="Roberts R.D."/>
        </authorList>
    </citation>
    <scope>NUCLEOTIDE SEQUENCE [LARGE SCALE GENOMIC DNA]</scope>
    <source>
        <strain evidence="7 8">NEB573</strain>
    </source>
</reference>
<sequence length="326" mass="35587">MKKATIASPMKIGNLPLKNRLILAPMQQNQGTLQAMATDYHVRHYGERAGDVGLVILESTGVSPNGRLYPNDIGIFTEDHIAPLRKVVDAVHSKGTPIFIQLTHGGRKAWPEAILRMVAPSPVAYDDFYGVPEEMTKDDIQQAIAEFRAAARRSRQAGFDGIELHLAHGHLLHQFLSPLSNLRNDEYGGSPENRLRLIREVLEAIREEVGCGYPVQVRVSASDFADGGLTPVDVAHALTYLEELIDAVHVSSGGTVPVPPLTDGAGYQVPYAAIIKQYVKVPIIAVGRIYTEELANFILADELADFIAIGRPMQEDPRFAGKLLGA</sequence>
<dbReference type="SUPFAM" id="SSF51395">
    <property type="entry name" value="FMN-linked oxidoreductases"/>
    <property type="match status" value="1"/>
</dbReference>
<evidence type="ECO:0000256" key="2">
    <source>
        <dbReference type="ARBA" id="ARBA00022630"/>
    </source>
</evidence>
<evidence type="ECO:0000313" key="7">
    <source>
        <dbReference type="EMBL" id="WNC16298.1"/>
    </source>
</evidence>
<evidence type="ECO:0000259" key="6">
    <source>
        <dbReference type="Pfam" id="PF00724"/>
    </source>
</evidence>
<dbReference type="Proteomes" id="UP001256827">
    <property type="component" value="Chromosome"/>
</dbReference>
<organism evidence="7 8">
    <name type="scientific">Brevibacillus brevis</name>
    <name type="common">Bacillus brevis</name>
    <dbReference type="NCBI Taxonomy" id="1393"/>
    <lineage>
        <taxon>Bacteria</taxon>
        <taxon>Bacillati</taxon>
        <taxon>Bacillota</taxon>
        <taxon>Bacilli</taxon>
        <taxon>Bacillales</taxon>
        <taxon>Paenibacillaceae</taxon>
        <taxon>Brevibacillus</taxon>
    </lineage>
</organism>
<dbReference type="InterPro" id="IPR001155">
    <property type="entry name" value="OxRdtase_FMN_N"/>
</dbReference>
<comment type="cofactor">
    <cofactor evidence="1">
        <name>FMN</name>
        <dbReference type="ChEBI" id="CHEBI:58210"/>
    </cofactor>
</comment>
<feature type="domain" description="NADH:flavin oxidoreductase/NADH oxidase N-terminal" evidence="6">
    <location>
        <begin position="8"/>
        <end position="322"/>
    </location>
</feature>
<accession>A0ABY9T877</accession>
<keyword evidence="2" id="KW-0285">Flavoprotein</keyword>
<evidence type="ECO:0000256" key="1">
    <source>
        <dbReference type="ARBA" id="ARBA00001917"/>
    </source>
</evidence>
<dbReference type="RefSeq" id="WP_310770831.1">
    <property type="nucleotide sequence ID" value="NZ_CP134050.1"/>
</dbReference>
<gene>
    <name evidence="7" type="ORF">RGB73_08275</name>
</gene>
<protein>
    <submittedName>
        <fullName evidence="7">NADH:flavin oxidoreductase</fullName>
    </submittedName>
</protein>
<evidence type="ECO:0000256" key="5">
    <source>
        <dbReference type="ARBA" id="ARBA00023002"/>
    </source>
</evidence>